<dbReference type="RefSeq" id="WP_350261074.1">
    <property type="nucleotide sequence ID" value="NZ_CP158292.1"/>
</dbReference>
<evidence type="ECO:0000313" key="1">
    <source>
        <dbReference type="EMBL" id="XBV44028.1"/>
    </source>
</evidence>
<dbReference type="InterPro" id="IPR007833">
    <property type="entry name" value="Capsule_polysaccharide_synth"/>
</dbReference>
<dbReference type="EMBL" id="CP158292">
    <property type="protein sequence ID" value="XBV44028.1"/>
    <property type="molecule type" value="Genomic_DNA"/>
</dbReference>
<organism evidence="1">
    <name type="scientific">Pantoea sp. BJ2</name>
    <dbReference type="NCBI Taxonomy" id="3141322"/>
    <lineage>
        <taxon>Bacteria</taxon>
        <taxon>Pseudomonadati</taxon>
        <taxon>Pseudomonadota</taxon>
        <taxon>Gammaproteobacteria</taxon>
        <taxon>Enterobacterales</taxon>
        <taxon>Erwiniaceae</taxon>
        <taxon>Pantoea</taxon>
    </lineage>
</organism>
<gene>
    <name evidence="1" type="ORF">AAF463_15675</name>
</gene>
<accession>A0AAU7TTY0</accession>
<name>A0AAU7TTY0_9GAMM</name>
<protein>
    <submittedName>
        <fullName evidence="1">Capsular biosynthesis protein</fullName>
    </submittedName>
</protein>
<dbReference type="GO" id="GO:0015774">
    <property type="term" value="P:polysaccharide transport"/>
    <property type="evidence" value="ECO:0007669"/>
    <property type="project" value="InterPro"/>
</dbReference>
<dbReference type="CDD" id="cd16441">
    <property type="entry name" value="beta_Kdo_transferase_KpsS"/>
    <property type="match status" value="1"/>
</dbReference>
<reference evidence="1" key="1">
    <citation type="submission" date="2024-06" db="EMBL/GenBank/DDBJ databases">
        <title>Multiomics insights into the TNT degradation mechanism by Pantoea sp. BJ2 isolated from an ammunition destruction site.</title>
        <authorList>
            <person name="Luo J."/>
        </authorList>
    </citation>
    <scope>NUCLEOTIDE SEQUENCE</scope>
    <source>
        <strain evidence="1">BJ2</strain>
    </source>
</reference>
<dbReference type="GO" id="GO:0000271">
    <property type="term" value="P:polysaccharide biosynthetic process"/>
    <property type="evidence" value="ECO:0007669"/>
    <property type="project" value="InterPro"/>
</dbReference>
<dbReference type="Pfam" id="PF05159">
    <property type="entry name" value="Capsule_synth"/>
    <property type="match status" value="1"/>
</dbReference>
<dbReference type="AlphaFoldDB" id="A0AAU7TTY0"/>
<sequence>MSEAIKKLLKGKQFLLLQGPMGPFFNDMAYWLESLGREAVNVVFNGGDRFYCRKRKYLAFMQTEKEFSAWLNQVKRDYDFDTILCFGDCRTLHKVAKGWAHTQGVRFFVFEEGYLRPNFITLEEGGVNGNSSLPRDAEFYRQLLAQPAAKIEACYPSKIRRMAHASWYYFISWYYRHTFDQYCHHKPFSPWREATYWFRAGWRKTLYQFKQRYILNRLTIELDQRYYLAILQVYNDSQIEHHSPYNDVRDYIYEVMCSFAQHAPADTYLVIKHHPMDCGHRNYAALINELCKRLNIIDRVVYIHDLPLRELILHAQGVVTINSTAGILALMHGKRIKVMGEALYDIRGVTFQSGLDFFWRDQFTIDDYLFKNFMSHLTCQTQVNIHYYQWNVFSSKVWSELEDVQNFK</sequence>
<proteinExistence type="predicted"/>